<dbReference type="EMBL" id="CP023004">
    <property type="protein sequence ID" value="AWI10435.1"/>
    <property type="molecule type" value="Genomic_DNA"/>
</dbReference>
<evidence type="ECO:0000313" key="10">
    <source>
        <dbReference type="EMBL" id="AWI10435.1"/>
    </source>
</evidence>
<dbReference type="PANTHER" id="PTHR43848:SF2">
    <property type="entry name" value="PUTRESCINE TRANSPORT SYSTEM PERMEASE PROTEIN POTI"/>
    <property type="match status" value="1"/>
</dbReference>
<evidence type="ECO:0000256" key="5">
    <source>
        <dbReference type="ARBA" id="ARBA00022692"/>
    </source>
</evidence>
<keyword evidence="5 8" id="KW-0812">Transmembrane</keyword>
<dbReference type="Pfam" id="PF00528">
    <property type="entry name" value="BPD_transp_1"/>
    <property type="match status" value="1"/>
</dbReference>
<evidence type="ECO:0000256" key="6">
    <source>
        <dbReference type="ARBA" id="ARBA00022989"/>
    </source>
</evidence>
<dbReference type="CDD" id="cd06261">
    <property type="entry name" value="TM_PBP2"/>
    <property type="match status" value="1"/>
</dbReference>
<evidence type="ECO:0000256" key="4">
    <source>
        <dbReference type="ARBA" id="ARBA00022475"/>
    </source>
</evidence>
<gene>
    <name evidence="10" type="ORF">CKA38_01275</name>
</gene>
<sequence length="267" mass="29464">MRLLPASGLKILNRGLAAWTVIVFIFLYLPILILVVFSFNGGKNSKAWDGLSLKWYGELFNNTPIMESLKNSLIIAFATTIASVIVGTTGAWLLHRYKYKFSKTLQTLICVPMIMPEIVMGISLLILFTVVRMELGFATVTIAHITFCFPFVLVAVQARLHGLDPALEEAALDLGAKPLQAFWLVIVPCLKPAILSGALMAFTLSLDELIVTFFTRGPGSQTLPIVVYGKARVGLDLTLNALSTVFVITTVVFVFFSEYLRKISTRK</sequence>
<evidence type="ECO:0000256" key="1">
    <source>
        <dbReference type="ARBA" id="ARBA00004651"/>
    </source>
</evidence>
<dbReference type="GO" id="GO:0055085">
    <property type="term" value="P:transmembrane transport"/>
    <property type="evidence" value="ECO:0007669"/>
    <property type="project" value="InterPro"/>
</dbReference>
<keyword evidence="3 8" id="KW-0813">Transport</keyword>
<keyword evidence="4" id="KW-1003">Cell membrane</keyword>
<name>A0A2U8E6P7_9BACT</name>
<dbReference type="InterPro" id="IPR035906">
    <property type="entry name" value="MetI-like_sf"/>
</dbReference>
<dbReference type="AlphaFoldDB" id="A0A2U8E6P7"/>
<accession>A0A2U8E6P7</accession>
<keyword evidence="7 8" id="KW-0472">Membrane</keyword>
<feature type="domain" description="ABC transmembrane type-1" evidence="9">
    <location>
        <begin position="69"/>
        <end position="257"/>
    </location>
</feature>
<proteinExistence type="inferred from homology"/>
<dbReference type="Proteomes" id="UP000244896">
    <property type="component" value="Chromosome"/>
</dbReference>
<dbReference type="PANTHER" id="PTHR43848">
    <property type="entry name" value="PUTRESCINE TRANSPORT SYSTEM PERMEASE PROTEIN POTI"/>
    <property type="match status" value="1"/>
</dbReference>
<evidence type="ECO:0000256" key="8">
    <source>
        <dbReference type="RuleBase" id="RU363032"/>
    </source>
</evidence>
<dbReference type="SUPFAM" id="SSF161098">
    <property type="entry name" value="MetI-like"/>
    <property type="match status" value="1"/>
</dbReference>
<feature type="transmembrane region" description="Helical" evidence="8">
    <location>
        <begin position="73"/>
        <end position="95"/>
    </location>
</feature>
<dbReference type="GO" id="GO:0005886">
    <property type="term" value="C:plasma membrane"/>
    <property type="evidence" value="ECO:0007669"/>
    <property type="project" value="UniProtKB-SubCell"/>
</dbReference>
<dbReference type="InterPro" id="IPR000515">
    <property type="entry name" value="MetI-like"/>
</dbReference>
<protein>
    <submittedName>
        <fullName evidence="10">Spermidine/putrescine ABC transporter permease PotC</fullName>
    </submittedName>
</protein>
<reference evidence="10 11" key="1">
    <citation type="journal article" date="2018" name="Syst. Appl. Microbiol.">
        <title>Ereboglobus luteus gen. nov. sp. nov. from cockroach guts, and new insights into the oxygen relationship of the genera Opitutus and Didymococcus (Verrucomicrobia: Opitutaceae).</title>
        <authorList>
            <person name="Tegtmeier D."/>
            <person name="Belitz A."/>
            <person name="Radek R."/>
            <person name="Heimerl T."/>
            <person name="Brune A."/>
        </authorList>
    </citation>
    <scope>NUCLEOTIDE SEQUENCE [LARGE SCALE GENOMIC DNA]</scope>
    <source>
        <strain evidence="10 11">Ho45</strain>
    </source>
</reference>
<keyword evidence="6 8" id="KW-1133">Transmembrane helix</keyword>
<evidence type="ECO:0000256" key="2">
    <source>
        <dbReference type="ARBA" id="ARBA00007069"/>
    </source>
</evidence>
<evidence type="ECO:0000256" key="7">
    <source>
        <dbReference type="ARBA" id="ARBA00023136"/>
    </source>
</evidence>
<comment type="subcellular location">
    <subcellularLocation>
        <location evidence="1 8">Cell membrane</location>
        <topology evidence="1 8">Multi-pass membrane protein</topology>
    </subcellularLocation>
</comment>
<organism evidence="10 11">
    <name type="scientific">Ereboglobus luteus</name>
    <dbReference type="NCBI Taxonomy" id="1796921"/>
    <lineage>
        <taxon>Bacteria</taxon>
        <taxon>Pseudomonadati</taxon>
        <taxon>Verrucomicrobiota</taxon>
        <taxon>Opitutia</taxon>
        <taxon>Opitutales</taxon>
        <taxon>Opitutaceae</taxon>
        <taxon>Ereboglobus</taxon>
    </lineage>
</organism>
<evidence type="ECO:0000256" key="3">
    <source>
        <dbReference type="ARBA" id="ARBA00022448"/>
    </source>
</evidence>
<dbReference type="KEGG" id="elut:CKA38_01275"/>
<feature type="transmembrane region" description="Helical" evidence="8">
    <location>
        <begin position="181"/>
        <end position="204"/>
    </location>
</feature>
<keyword evidence="11" id="KW-1185">Reference proteome</keyword>
<dbReference type="OrthoDB" id="9782004at2"/>
<feature type="transmembrane region" description="Helical" evidence="8">
    <location>
        <begin position="107"/>
        <end position="131"/>
    </location>
</feature>
<evidence type="ECO:0000313" key="11">
    <source>
        <dbReference type="Proteomes" id="UP000244896"/>
    </source>
</evidence>
<comment type="similarity">
    <text evidence="2">Belongs to the binding-protein-dependent transport system permease family. CysTW subfamily.</text>
</comment>
<feature type="transmembrane region" description="Helical" evidence="8">
    <location>
        <begin position="16"/>
        <end position="39"/>
    </location>
</feature>
<evidence type="ECO:0000259" key="9">
    <source>
        <dbReference type="PROSITE" id="PS50928"/>
    </source>
</evidence>
<feature type="transmembrane region" description="Helical" evidence="8">
    <location>
        <begin position="137"/>
        <end position="160"/>
    </location>
</feature>
<dbReference type="Gene3D" id="1.10.3720.10">
    <property type="entry name" value="MetI-like"/>
    <property type="match status" value="1"/>
</dbReference>
<dbReference type="InterPro" id="IPR051789">
    <property type="entry name" value="Bact_Polyamine_Transport"/>
</dbReference>
<feature type="transmembrane region" description="Helical" evidence="8">
    <location>
        <begin position="237"/>
        <end position="260"/>
    </location>
</feature>
<dbReference type="PROSITE" id="PS50928">
    <property type="entry name" value="ABC_TM1"/>
    <property type="match status" value="1"/>
</dbReference>